<keyword evidence="1" id="KW-0812">Transmembrane</keyword>
<gene>
    <name evidence="2" type="ORF">HMPREF0198_0396</name>
</gene>
<dbReference type="RefSeq" id="WP_004139513.1">
    <property type="nucleotide sequence ID" value="NZ_GG694025.1"/>
</dbReference>
<dbReference type="HOGENOM" id="CLU_2463395_0_0_6"/>
<keyword evidence="1" id="KW-0472">Membrane</keyword>
<evidence type="ECO:0000256" key="1">
    <source>
        <dbReference type="SAM" id="Phobius"/>
    </source>
</evidence>
<reference evidence="2 3" key="1">
    <citation type="submission" date="2009-08" db="EMBL/GenBank/DDBJ databases">
        <authorList>
            <person name="Qin X."/>
            <person name="Bachman B."/>
            <person name="Battles P."/>
            <person name="Bell A."/>
            <person name="Bess C."/>
            <person name="Bickham C."/>
            <person name="Chaboub L."/>
            <person name="Chen D."/>
            <person name="Coyle M."/>
            <person name="Deiros D.R."/>
            <person name="Dinh H."/>
            <person name="Forbes L."/>
            <person name="Fowler G."/>
            <person name="Francisco L."/>
            <person name="Fu Q."/>
            <person name="Gubbala S."/>
            <person name="Hale W."/>
            <person name="Han Y."/>
            <person name="Hemphill L."/>
            <person name="Highlander S.K."/>
            <person name="Hirani K."/>
            <person name="Hogues M."/>
            <person name="Jackson L."/>
            <person name="Jakkamsetti A."/>
            <person name="Javaid M."/>
            <person name="Jiang H."/>
            <person name="Korchina V."/>
            <person name="Kovar C."/>
            <person name="Lara F."/>
            <person name="Lee S."/>
            <person name="Mata R."/>
            <person name="Mathew T."/>
            <person name="Moen C."/>
            <person name="Morales K."/>
            <person name="Munidasa M."/>
            <person name="Nazareth L."/>
            <person name="Ngo R."/>
            <person name="Nguyen L."/>
            <person name="Okwuonu G."/>
            <person name="Ongeri F."/>
            <person name="Patil S."/>
            <person name="Petrosino J."/>
            <person name="Pham C."/>
            <person name="Pham P."/>
            <person name="Pu L.-L."/>
            <person name="Puazo M."/>
            <person name="Raj R."/>
            <person name="Reid J."/>
            <person name="Rouhana J."/>
            <person name="Saada N."/>
            <person name="Shang Y."/>
            <person name="Simmons D."/>
            <person name="Thornton R."/>
            <person name="Warren J."/>
            <person name="Weissenberger G."/>
            <person name="Zhang J."/>
            <person name="Zhang L."/>
            <person name="Zhou C."/>
            <person name="Zhu D."/>
            <person name="Muzny D."/>
            <person name="Worley K."/>
            <person name="Gibbs R."/>
        </authorList>
    </citation>
    <scope>NUCLEOTIDE SEQUENCE [LARGE SCALE GENOMIC DNA]</scope>
    <source>
        <strain evidence="3">ATCC 15826 / DSM 8339 / NCTC 10426 / 6573</strain>
    </source>
</reference>
<feature type="transmembrane region" description="Helical" evidence="1">
    <location>
        <begin position="21"/>
        <end position="49"/>
    </location>
</feature>
<keyword evidence="3" id="KW-1185">Reference proteome</keyword>
<evidence type="ECO:0000313" key="3">
    <source>
        <dbReference type="Proteomes" id="UP000004870"/>
    </source>
</evidence>
<keyword evidence="1" id="KW-1133">Transmembrane helix</keyword>
<dbReference type="STRING" id="2718.CHUV0807_0385"/>
<evidence type="ECO:0000313" key="2">
    <source>
        <dbReference type="EMBL" id="EEV89495.1"/>
    </source>
</evidence>
<dbReference type="Proteomes" id="UP000004870">
    <property type="component" value="Unassembled WGS sequence"/>
</dbReference>
<feature type="transmembrane region" description="Helical" evidence="1">
    <location>
        <begin position="69"/>
        <end position="87"/>
    </location>
</feature>
<dbReference type="GeneID" id="84789418"/>
<dbReference type="AlphaFoldDB" id="C8N7B9"/>
<name>C8N7B9_CARH6</name>
<proteinExistence type="predicted"/>
<dbReference type="EMBL" id="ACKY01000019">
    <property type="protein sequence ID" value="EEV89495.1"/>
    <property type="molecule type" value="Genomic_DNA"/>
</dbReference>
<accession>C8N7B9</accession>
<sequence length="88" mass="9896">MRAKPGFYARNHIDKALFLRYSALFTALLAALLLYSPLFHLIFLSLVLISGGLIPTRREPSHLRSLMYGLYYGCLLTAIPLAALLWAD</sequence>
<comment type="caution">
    <text evidence="2">The sequence shown here is derived from an EMBL/GenBank/DDBJ whole genome shotgun (WGS) entry which is preliminary data.</text>
</comment>
<organism evidence="2 3">
    <name type="scientific">Cardiobacterium hominis (strain ATCC 15826 / DSM 8339 / NCTC 10426 / 6573)</name>
    <dbReference type="NCBI Taxonomy" id="638300"/>
    <lineage>
        <taxon>Bacteria</taxon>
        <taxon>Pseudomonadati</taxon>
        <taxon>Pseudomonadota</taxon>
        <taxon>Gammaproteobacteria</taxon>
        <taxon>Cardiobacteriales</taxon>
        <taxon>Cardiobacteriaceae</taxon>
        <taxon>Cardiobacterium</taxon>
    </lineage>
</organism>
<protein>
    <submittedName>
        <fullName evidence="2">Uncharacterized protein</fullName>
    </submittedName>
</protein>